<dbReference type="Pfam" id="PF00903">
    <property type="entry name" value="Glyoxalase"/>
    <property type="match status" value="1"/>
</dbReference>
<evidence type="ECO:0000259" key="1">
    <source>
        <dbReference type="PROSITE" id="PS51819"/>
    </source>
</evidence>
<dbReference type="EMBL" id="CP000829">
    <property type="protein sequence ID" value="ACI61991.1"/>
    <property type="molecule type" value="Genomic_DNA"/>
</dbReference>
<evidence type="ECO:0000313" key="3">
    <source>
        <dbReference type="Proteomes" id="UP000001039"/>
    </source>
</evidence>
<gene>
    <name evidence="2" type="ordered locus">Spy49_1740</name>
</gene>
<dbReference type="Proteomes" id="UP000001039">
    <property type="component" value="Chromosome"/>
</dbReference>
<dbReference type="AlphaFoldDB" id="A0A0H3C203"/>
<dbReference type="HOGENOM" id="CLU_059557_0_1_9"/>
<dbReference type="PANTHER" id="PTHR43279:SF1">
    <property type="entry name" value="CATECHOL-2,3-DIOXYGENASE"/>
    <property type="match status" value="1"/>
</dbReference>
<accession>A0A0H3C203</accession>
<name>A0A0H3C203_STRPZ</name>
<dbReference type="PANTHER" id="PTHR43279">
    <property type="entry name" value="CATECHOL-2,3-DIOXYGENASE"/>
    <property type="match status" value="1"/>
</dbReference>
<feature type="domain" description="VOC" evidence="1">
    <location>
        <begin position="10"/>
        <end position="124"/>
    </location>
</feature>
<dbReference type="InterPro" id="IPR037523">
    <property type="entry name" value="VOC_core"/>
</dbReference>
<dbReference type="InterPro" id="IPR029068">
    <property type="entry name" value="Glyas_Bleomycin-R_OHBP_Dase"/>
</dbReference>
<feature type="domain" description="VOC" evidence="1">
    <location>
        <begin position="168"/>
        <end position="285"/>
    </location>
</feature>
<evidence type="ECO:0000313" key="2">
    <source>
        <dbReference type="EMBL" id="ACI61991.1"/>
    </source>
</evidence>
<dbReference type="SUPFAM" id="SSF54593">
    <property type="entry name" value="Glyoxalase/Bleomycin resistance protein/Dihydroxybiphenyl dioxygenase"/>
    <property type="match status" value="2"/>
</dbReference>
<sequence length="285" mass="31466">MTYPYNSTISLGTVSLNVTDLAKMTTFYTSIIGLQVLSQDTTSRQLTTDGKTVILELRQTPLPANKAYGLYHTAFLVPDRHSLGLVLNHFLTRGISLEGSADHGYSEAIYLSGPEGNGIEIYHDKAVEHWDIRDNGQIIGVTEPTDTKSILEQLTDIPKRFLLAQDTRIGHVHLSVKNALASSLLYQKVFDLGDKMTIPSASWIASGNYHHHLAFNHWSAPYLKKHQEGAPGLAFLTIHIETPLLFSATLKKARLHGLAILQEDSSSFTTEDEEGICVNVILGQD</sequence>
<reference evidence="2 3" key="1">
    <citation type="journal article" date="2008" name="J. Bacteriol.">
        <title>Genome sequence of a nephritogenic and highly transformable M49 strain of Streptococcus pyogenes.</title>
        <authorList>
            <person name="McShan W.M."/>
            <person name="Ferretti J.J."/>
            <person name="Karasawa T."/>
            <person name="Suvorov A.N."/>
            <person name="Lin S."/>
            <person name="Qin B."/>
            <person name="Jia H."/>
            <person name="Kenton S."/>
            <person name="Najar F."/>
            <person name="Wu H."/>
            <person name="Scott J."/>
            <person name="Roe B.A."/>
            <person name="Savic D.J."/>
        </authorList>
    </citation>
    <scope>NUCLEOTIDE SEQUENCE [LARGE SCALE GENOMIC DNA]</scope>
    <source>
        <strain evidence="2 3">NZ131</strain>
    </source>
</reference>
<organism evidence="2 3">
    <name type="scientific">Streptococcus pyogenes serotype M49 (strain NZ131)</name>
    <dbReference type="NCBI Taxonomy" id="471876"/>
    <lineage>
        <taxon>Bacteria</taxon>
        <taxon>Bacillati</taxon>
        <taxon>Bacillota</taxon>
        <taxon>Bacilli</taxon>
        <taxon>Lactobacillales</taxon>
        <taxon>Streptococcaceae</taxon>
        <taxon>Streptococcus</taxon>
    </lineage>
</organism>
<dbReference type="Gene3D" id="3.10.180.10">
    <property type="entry name" value="2,3-Dihydroxybiphenyl 1,2-Dioxygenase, domain 1"/>
    <property type="match status" value="2"/>
</dbReference>
<dbReference type="PROSITE" id="PS51819">
    <property type="entry name" value="VOC"/>
    <property type="match status" value="2"/>
</dbReference>
<dbReference type="KEGG" id="soz:Spy49_1740"/>
<protein>
    <submittedName>
        <fullName evidence="2">Glyoxalase family protein</fullName>
    </submittedName>
</protein>
<dbReference type="InterPro" id="IPR004360">
    <property type="entry name" value="Glyas_Fos-R_dOase_dom"/>
</dbReference>
<proteinExistence type="predicted"/>